<evidence type="ECO:0008006" key="12">
    <source>
        <dbReference type="Google" id="ProtNLM"/>
    </source>
</evidence>
<organism evidence="10 11">
    <name type="scientific">Marasmius tenuissimus</name>
    <dbReference type="NCBI Taxonomy" id="585030"/>
    <lineage>
        <taxon>Eukaryota</taxon>
        <taxon>Fungi</taxon>
        <taxon>Dikarya</taxon>
        <taxon>Basidiomycota</taxon>
        <taxon>Agaricomycotina</taxon>
        <taxon>Agaricomycetes</taxon>
        <taxon>Agaricomycetidae</taxon>
        <taxon>Agaricales</taxon>
        <taxon>Marasmiineae</taxon>
        <taxon>Marasmiaceae</taxon>
        <taxon>Marasmius</taxon>
    </lineage>
</organism>
<dbReference type="PANTHER" id="PTHR46300">
    <property type="entry name" value="P450, PUTATIVE (EUROFUNG)-RELATED-RELATED"/>
    <property type="match status" value="1"/>
</dbReference>
<evidence type="ECO:0000256" key="5">
    <source>
        <dbReference type="ARBA" id="ARBA00022723"/>
    </source>
</evidence>
<evidence type="ECO:0000256" key="6">
    <source>
        <dbReference type="ARBA" id="ARBA00023002"/>
    </source>
</evidence>
<comment type="cofactor">
    <cofactor evidence="1">
        <name>heme</name>
        <dbReference type="ChEBI" id="CHEBI:30413"/>
    </cofactor>
</comment>
<dbReference type="Proteomes" id="UP001437256">
    <property type="component" value="Unassembled WGS sequence"/>
</dbReference>
<dbReference type="Pfam" id="PF00067">
    <property type="entry name" value="p450"/>
    <property type="match status" value="1"/>
</dbReference>
<reference evidence="10 11" key="1">
    <citation type="submission" date="2024-05" db="EMBL/GenBank/DDBJ databases">
        <title>A draft genome resource for the thread blight pathogen Marasmius tenuissimus strain MS-2.</title>
        <authorList>
            <person name="Yulfo-Soto G.E."/>
            <person name="Baruah I.K."/>
            <person name="Amoako-Attah I."/>
            <person name="Bukari Y."/>
            <person name="Meinhardt L.W."/>
            <person name="Bailey B.A."/>
            <person name="Cohen S.P."/>
        </authorList>
    </citation>
    <scope>NUCLEOTIDE SEQUENCE [LARGE SCALE GENOMIC DNA]</scope>
    <source>
        <strain evidence="10 11">MS-2</strain>
    </source>
</reference>
<evidence type="ECO:0000313" key="10">
    <source>
        <dbReference type="EMBL" id="KAL0066756.1"/>
    </source>
</evidence>
<comment type="pathway">
    <text evidence="2">Secondary metabolite biosynthesis.</text>
</comment>
<dbReference type="Gene3D" id="1.10.630.10">
    <property type="entry name" value="Cytochrome P450"/>
    <property type="match status" value="1"/>
</dbReference>
<dbReference type="PRINTS" id="PR00385">
    <property type="entry name" value="P450"/>
</dbReference>
<proteinExistence type="inferred from homology"/>
<dbReference type="InterPro" id="IPR001128">
    <property type="entry name" value="Cyt_P450"/>
</dbReference>
<evidence type="ECO:0000256" key="9">
    <source>
        <dbReference type="RuleBase" id="RU000461"/>
    </source>
</evidence>
<keyword evidence="5 9" id="KW-0479">Metal-binding</keyword>
<keyword evidence="11" id="KW-1185">Reference proteome</keyword>
<evidence type="ECO:0000256" key="8">
    <source>
        <dbReference type="ARBA" id="ARBA00023033"/>
    </source>
</evidence>
<dbReference type="EMBL" id="JBBXMP010000032">
    <property type="protein sequence ID" value="KAL0066756.1"/>
    <property type="molecule type" value="Genomic_DNA"/>
</dbReference>
<evidence type="ECO:0000256" key="7">
    <source>
        <dbReference type="ARBA" id="ARBA00023004"/>
    </source>
</evidence>
<evidence type="ECO:0000256" key="4">
    <source>
        <dbReference type="ARBA" id="ARBA00022617"/>
    </source>
</evidence>
<evidence type="ECO:0000313" key="11">
    <source>
        <dbReference type="Proteomes" id="UP001437256"/>
    </source>
</evidence>
<dbReference type="InterPro" id="IPR050364">
    <property type="entry name" value="Cytochrome_P450_fung"/>
</dbReference>
<keyword evidence="6 9" id="KW-0560">Oxidoreductase</keyword>
<evidence type="ECO:0000256" key="2">
    <source>
        <dbReference type="ARBA" id="ARBA00005179"/>
    </source>
</evidence>
<gene>
    <name evidence="10" type="ORF">AAF712_006147</name>
</gene>
<dbReference type="PANTHER" id="PTHR46300:SF7">
    <property type="entry name" value="P450, PUTATIVE (EUROFUNG)-RELATED"/>
    <property type="match status" value="1"/>
</dbReference>
<name>A0ABR2ZYF2_9AGAR</name>
<keyword evidence="7 9" id="KW-0408">Iron</keyword>
<keyword evidence="4 9" id="KW-0349">Heme</keyword>
<dbReference type="PROSITE" id="PS00086">
    <property type="entry name" value="CYTOCHROME_P450"/>
    <property type="match status" value="1"/>
</dbReference>
<evidence type="ECO:0000256" key="1">
    <source>
        <dbReference type="ARBA" id="ARBA00001971"/>
    </source>
</evidence>
<dbReference type="InterPro" id="IPR036396">
    <property type="entry name" value="Cyt_P450_sf"/>
</dbReference>
<comment type="caution">
    <text evidence="10">The sequence shown here is derived from an EMBL/GenBank/DDBJ whole genome shotgun (WGS) entry which is preliminary data.</text>
</comment>
<dbReference type="InterPro" id="IPR002401">
    <property type="entry name" value="Cyt_P450_E_grp-I"/>
</dbReference>
<dbReference type="SUPFAM" id="SSF48264">
    <property type="entry name" value="Cytochrome P450"/>
    <property type="match status" value="1"/>
</dbReference>
<dbReference type="CDD" id="cd11065">
    <property type="entry name" value="CYP64-like"/>
    <property type="match status" value="1"/>
</dbReference>
<comment type="similarity">
    <text evidence="3 9">Belongs to the cytochrome P450 family.</text>
</comment>
<evidence type="ECO:0000256" key="3">
    <source>
        <dbReference type="ARBA" id="ARBA00010617"/>
    </source>
</evidence>
<sequence>MTGTLLILLTYGLDVKGPNDPVVRSAERAIEVANHAATPGMFMVDVLPILKHVPAWFPGAGFKRKAREWNRIYAEMNTLPFGIAKKQMENGAAPPSFVSNRLMKLYEGSNECGYTEQEVMNTAGSMYSAGTDTSRTALISFILAMTLFPETQRRAQAEIDRVVGVRRLPEFRDRESLVYVEAVLREVQRWQPVAPVAVAHYIHVEDQYRGYRIPKDSTVIGNSWAILHDEEMYPDPYAFKPERWIKDGKIDSAIRDITSGFGFGRRICPGRHLAMSMIYISAASILAAFDISKAVDENGAEIEPRAEYTGTVQNIPLPFKCGIKPRSEMHGKLIMDAYEQEFH</sequence>
<dbReference type="PRINTS" id="PR00463">
    <property type="entry name" value="EP450I"/>
</dbReference>
<dbReference type="InterPro" id="IPR017972">
    <property type="entry name" value="Cyt_P450_CS"/>
</dbReference>
<accession>A0ABR2ZYF2</accession>
<protein>
    <recommendedName>
        <fullName evidence="12">Cytochrome P450</fullName>
    </recommendedName>
</protein>
<keyword evidence="8 9" id="KW-0503">Monooxygenase</keyword>